<comment type="caution">
    <text evidence="2">The sequence shown here is derived from an EMBL/GenBank/DDBJ whole genome shotgun (WGS) entry which is preliminary data.</text>
</comment>
<feature type="transmembrane region" description="Helical" evidence="1">
    <location>
        <begin position="12"/>
        <end position="33"/>
    </location>
</feature>
<keyword evidence="1" id="KW-0812">Transmembrane</keyword>
<organism evidence="2 3">
    <name type="scientific">Leucobacter chromiiresistens</name>
    <dbReference type="NCBI Taxonomy" id="1079994"/>
    <lineage>
        <taxon>Bacteria</taxon>
        <taxon>Bacillati</taxon>
        <taxon>Actinomycetota</taxon>
        <taxon>Actinomycetes</taxon>
        <taxon>Micrococcales</taxon>
        <taxon>Microbacteriaceae</taxon>
        <taxon>Leucobacter</taxon>
    </lineage>
</organism>
<feature type="transmembrane region" description="Helical" evidence="1">
    <location>
        <begin position="39"/>
        <end position="60"/>
    </location>
</feature>
<feature type="transmembrane region" description="Helical" evidence="1">
    <location>
        <begin position="112"/>
        <end position="135"/>
    </location>
</feature>
<feature type="transmembrane region" description="Helical" evidence="1">
    <location>
        <begin position="72"/>
        <end position="92"/>
    </location>
</feature>
<keyword evidence="1" id="KW-0472">Membrane</keyword>
<dbReference type="PATRIC" id="fig|1079994.3.peg.2260"/>
<evidence type="ECO:0000256" key="1">
    <source>
        <dbReference type="SAM" id="Phobius"/>
    </source>
</evidence>
<accession>A0A147EJJ0</accession>
<dbReference type="AlphaFoldDB" id="A0A147EJJ0"/>
<gene>
    <name evidence="2" type="ORF">NS354_09920</name>
</gene>
<sequence length="152" mass="15342">MSTGRPRNPLAVVGLSVAFFAVVAVVMAAVAISSDDPTGWGFAAVSAGFAIMGGAVFAFGPADARGKRAPGAAGWALLLVGAAVMSAGPLLLHAAGTGWGDVLGGGRRSASLWMLAILIWGCALAIVVAAVRSAARAVRRSRGRDREDRRGE</sequence>
<proteinExistence type="predicted"/>
<dbReference type="Proteomes" id="UP000070810">
    <property type="component" value="Unassembled WGS sequence"/>
</dbReference>
<dbReference type="EMBL" id="LDRK01000072">
    <property type="protein sequence ID" value="KTR84568.1"/>
    <property type="molecule type" value="Genomic_DNA"/>
</dbReference>
<protein>
    <submittedName>
        <fullName evidence="2">Uncharacterized protein</fullName>
    </submittedName>
</protein>
<dbReference type="OrthoDB" id="4991490at2"/>
<name>A0A147EJJ0_9MICO</name>
<evidence type="ECO:0000313" key="3">
    <source>
        <dbReference type="Proteomes" id="UP000070810"/>
    </source>
</evidence>
<keyword evidence="1" id="KW-1133">Transmembrane helix</keyword>
<reference evidence="2 3" key="1">
    <citation type="journal article" date="2016" name="Front. Microbiol.">
        <title>Genomic Resource of Rice Seed Associated Bacteria.</title>
        <authorList>
            <person name="Midha S."/>
            <person name="Bansal K."/>
            <person name="Sharma S."/>
            <person name="Kumar N."/>
            <person name="Patil P.P."/>
            <person name="Chaudhry V."/>
            <person name="Patil P.B."/>
        </authorList>
    </citation>
    <scope>NUCLEOTIDE SEQUENCE [LARGE SCALE GENOMIC DNA]</scope>
    <source>
        <strain evidence="2 3">NS354</strain>
    </source>
</reference>
<dbReference type="RefSeq" id="WP_058594342.1">
    <property type="nucleotide sequence ID" value="NZ_LDRK01000072.1"/>
</dbReference>
<evidence type="ECO:0000313" key="2">
    <source>
        <dbReference type="EMBL" id="KTR84568.1"/>
    </source>
</evidence>
<keyword evidence="3" id="KW-1185">Reference proteome</keyword>